<reference evidence="9" key="1">
    <citation type="submission" date="2025-08" db="UniProtKB">
        <authorList>
            <consortium name="RefSeq"/>
        </authorList>
    </citation>
    <scope>IDENTIFICATION</scope>
    <source>
        <tissue evidence="9">Kidney</tissue>
    </source>
</reference>
<name>A0A1S3GQV2_DIPOR</name>
<accession>A0A1S3GQV2</accession>
<dbReference type="PRINTS" id="PR01407">
    <property type="entry name" value="BUTYPHLNCDUF"/>
</dbReference>
<dbReference type="SUPFAM" id="SSF49899">
    <property type="entry name" value="Concanavalin A-like lectins/glucanases"/>
    <property type="match status" value="1"/>
</dbReference>
<feature type="domain" description="B box-type" evidence="6">
    <location>
        <begin position="172"/>
        <end position="208"/>
    </location>
</feature>
<dbReference type="InterPro" id="IPR000315">
    <property type="entry name" value="Znf_B-box"/>
</dbReference>
<dbReference type="PROSITE" id="PS50188">
    <property type="entry name" value="B302_SPRY"/>
    <property type="match status" value="1"/>
</dbReference>
<proteinExistence type="predicted"/>
<dbReference type="InterPro" id="IPR001870">
    <property type="entry name" value="B30.2/SPRY"/>
</dbReference>
<dbReference type="AlphaFoldDB" id="A0A1S3GQV2"/>
<dbReference type="Proteomes" id="UP000081671">
    <property type="component" value="Unplaced"/>
</dbReference>
<evidence type="ECO:0000313" key="9">
    <source>
        <dbReference type="RefSeq" id="XP_012891273.1"/>
    </source>
</evidence>
<dbReference type="InterPro" id="IPR013083">
    <property type="entry name" value="Znf_RING/FYVE/PHD"/>
</dbReference>
<dbReference type="InterPro" id="IPR017907">
    <property type="entry name" value="Znf_RING_CS"/>
</dbReference>
<evidence type="ECO:0000256" key="2">
    <source>
        <dbReference type="ARBA" id="ARBA00022771"/>
    </source>
</evidence>
<dbReference type="SMART" id="SM00184">
    <property type="entry name" value="RING"/>
    <property type="match status" value="1"/>
</dbReference>
<dbReference type="InParanoid" id="A0A1S3GQV2"/>
<dbReference type="InterPro" id="IPR001841">
    <property type="entry name" value="Znf_RING"/>
</dbReference>
<dbReference type="PANTHER" id="PTHR24103">
    <property type="entry name" value="E3 UBIQUITIN-PROTEIN LIGASE TRIM"/>
    <property type="match status" value="1"/>
</dbReference>
<keyword evidence="3" id="KW-0862">Zinc</keyword>
<protein>
    <submittedName>
        <fullName evidence="9">Tripartite motif-containing protein 77</fullName>
    </submittedName>
</protein>
<dbReference type="InterPro" id="IPR003877">
    <property type="entry name" value="SPRY_dom"/>
</dbReference>
<evidence type="ECO:0000256" key="3">
    <source>
        <dbReference type="ARBA" id="ARBA00022833"/>
    </source>
</evidence>
<dbReference type="OrthoDB" id="9629599at2759"/>
<evidence type="ECO:0000313" key="8">
    <source>
        <dbReference type="Proteomes" id="UP000081671"/>
    </source>
</evidence>
<dbReference type="InterPro" id="IPR003879">
    <property type="entry name" value="Butyrophylin_SPRY"/>
</dbReference>
<evidence type="ECO:0000259" key="7">
    <source>
        <dbReference type="PROSITE" id="PS50188"/>
    </source>
</evidence>
<dbReference type="Gene3D" id="3.30.160.60">
    <property type="entry name" value="Classic Zinc Finger"/>
    <property type="match status" value="1"/>
</dbReference>
<keyword evidence="1" id="KW-0479">Metal-binding</keyword>
<dbReference type="InterPro" id="IPR043136">
    <property type="entry name" value="B30.2/SPRY_sf"/>
</dbReference>
<evidence type="ECO:0000256" key="1">
    <source>
        <dbReference type="ARBA" id="ARBA00022723"/>
    </source>
</evidence>
<organism evidence="8 9">
    <name type="scientific">Dipodomys ordii</name>
    <name type="common">Ord's kangaroo rat</name>
    <dbReference type="NCBI Taxonomy" id="10020"/>
    <lineage>
        <taxon>Eukaryota</taxon>
        <taxon>Metazoa</taxon>
        <taxon>Chordata</taxon>
        <taxon>Craniata</taxon>
        <taxon>Vertebrata</taxon>
        <taxon>Euteleostomi</taxon>
        <taxon>Mammalia</taxon>
        <taxon>Eutheria</taxon>
        <taxon>Euarchontoglires</taxon>
        <taxon>Glires</taxon>
        <taxon>Rodentia</taxon>
        <taxon>Castorimorpha</taxon>
        <taxon>Heteromyidae</taxon>
        <taxon>Dipodomyinae</taxon>
        <taxon>Dipodomys</taxon>
    </lineage>
</organism>
<feature type="domain" description="B30.2/SPRY" evidence="7">
    <location>
        <begin position="352"/>
        <end position="551"/>
    </location>
</feature>
<dbReference type="PROSITE" id="PS50089">
    <property type="entry name" value="ZF_RING_2"/>
    <property type="match status" value="1"/>
</dbReference>
<sequence>MKGATPENLITPGASWLALEVAGYLYNCGHGNPTHCLCSRELRPPCTLQDTDDDEDKDEDGDDATDIDFSKLDVSFYNSAHVKFNLENLILNVFSKELICLLCLNYLMDPVTLGCKHTFCRPCLYLSREKAQHPFLCPECKKSYQTDLKTDIVLSTKVFMARRTLAFMLSNSEEEMCNEHRQTKNFYCEVIKDQICSKCCRTEDHRAHGDCSVDWTAERYRKKLLMQMNFLWKKKEENQRNLDEQKNINQTWLDYVNMRSQLISDEYWRLSDRWYKKKESYLQRLECEKLDTFQKLSDNEGSMLLTETSLGEMFDALKELCRKPDLELLENFENMFKRSESMLMLHIPLLMHPRIDAWPITGFIRMLKQFQVTVSWESKIPTYPVPLLEELRSRIFGPSLLEVNQTQSEPEGFLTWGDQSCASGRYYWEVDVKDHENWAVGFCDDSWTMRKDMRIDSEGICLLFCVKQDKRIRMFTSSPLLPQYIKKPPGHVGVFLDYEIGRINFVDVANNSPIFSFLSCPFSTPLRPFFALAPVLKVSSHLTVKEGNASA</sequence>
<dbReference type="CTD" id="390231"/>
<keyword evidence="2 4" id="KW-0863">Zinc-finger</keyword>
<evidence type="ECO:0000259" key="5">
    <source>
        <dbReference type="PROSITE" id="PS50089"/>
    </source>
</evidence>
<dbReference type="SUPFAM" id="SSF57850">
    <property type="entry name" value="RING/U-box"/>
    <property type="match status" value="1"/>
</dbReference>
<dbReference type="Gene3D" id="3.30.40.10">
    <property type="entry name" value="Zinc/RING finger domain, C3HC4 (zinc finger)"/>
    <property type="match status" value="1"/>
</dbReference>
<dbReference type="InterPro" id="IPR013320">
    <property type="entry name" value="ConA-like_dom_sf"/>
</dbReference>
<dbReference type="PROSITE" id="PS50119">
    <property type="entry name" value="ZF_BBOX"/>
    <property type="match status" value="1"/>
</dbReference>
<dbReference type="SUPFAM" id="SSF57845">
    <property type="entry name" value="B-box zinc-binding domain"/>
    <property type="match status" value="1"/>
</dbReference>
<evidence type="ECO:0000259" key="6">
    <source>
        <dbReference type="PROSITE" id="PS50119"/>
    </source>
</evidence>
<dbReference type="GeneID" id="106000541"/>
<dbReference type="RefSeq" id="XP_012891273.1">
    <property type="nucleotide sequence ID" value="XM_013035819.1"/>
</dbReference>
<dbReference type="KEGG" id="dord:106000541"/>
<keyword evidence="8" id="KW-1185">Reference proteome</keyword>
<gene>
    <name evidence="9" type="primary">Trim77</name>
</gene>
<dbReference type="Pfam" id="PF15227">
    <property type="entry name" value="zf-C3HC4_4"/>
    <property type="match status" value="1"/>
</dbReference>
<dbReference type="Pfam" id="PF00622">
    <property type="entry name" value="SPRY"/>
    <property type="match status" value="1"/>
</dbReference>
<dbReference type="PROSITE" id="PS00518">
    <property type="entry name" value="ZF_RING_1"/>
    <property type="match status" value="1"/>
</dbReference>
<dbReference type="GO" id="GO:0008270">
    <property type="term" value="F:zinc ion binding"/>
    <property type="evidence" value="ECO:0007669"/>
    <property type="project" value="UniProtKB-KW"/>
</dbReference>
<feature type="domain" description="RING-type" evidence="5">
    <location>
        <begin position="100"/>
        <end position="141"/>
    </location>
</feature>
<dbReference type="SMART" id="SM00449">
    <property type="entry name" value="SPRY"/>
    <property type="match status" value="1"/>
</dbReference>
<evidence type="ECO:0000256" key="4">
    <source>
        <dbReference type="PROSITE-ProRule" id="PRU00024"/>
    </source>
</evidence>
<dbReference type="Gene3D" id="2.60.120.920">
    <property type="match status" value="1"/>
</dbReference>
<dbReference type="InterPro" id="IPR050143">
    <property type="entry name" value="TRIM/RBCC"/>
</dbReference>